<feature type="domain" description="Methyltransferase type 11" evidence="1">
    <location>
        <begin position="40"/>
        <end position="143"/>
    </location>
</feature>
<keyword evidence="3" id="KW-1185">Reference proteome</keyword>
<comment type="caution">
    <text evidence="2">The sequence shown here is derived from an EMBL/GenBank/DDBJ whole genome shotgun (WGS) entry which is preliminary data.</text>
</comment>
<protein>
    <submittedName>
        <fullName evidence="2">Class I SAM-dependent methyltransferase</fullName>
    </submittedName>
</protein>
<sequence>MSRRRPLFGRMYPKMAAGMDRGGMTERRRELLAGLSGEVVEVGAGHGVNFAHYPPEVRRVIAVEPEPRLRAQAGAPRAGGPLGGGTAASAAVPVEVVPGVAEHLPAADHSADAVVLCMVLCSLPDVGAALAEARRVLKPGGQVRFLEHVRADTPGLARLQDVLDATIWPHLVGGCHLGRDVEAELRRAGFRIDQLDRFLFPPARTPVSFHIIGTAVRGGDE</sequence>
<dbReference type="PANTHER" id="PTHR45036">
    <property type="entry name" value="METHYLTRANSFERASE LIKE 7B"/>
    <property type="match status" value="1"/>
</dbReference>
<reference evidence="2 3" key="1">
    <citation type="journal article" date="2019" name="Int. J. Syst. Evol. Microbiol.">
        <title>The Global Catalogue of Microorganisms (GCM) 10K type strain sequencing project: providing services to taxonomists for standard genome sequencing and annotation.</title>
        <authorList>
            <consortium name="The Broad Institute Genomics Platform"/>
            <consortium name="The Broad Institute Genome Sequencing Center for Infectious Disease"/>
            <person name="Wu L."/>
            <person name="Ma J."/>
        </authorList>
    </citation>
    <scope>NUCLEOTIDE SEQUENCE [LARGE SCALE GENOMIC DNA]</scope>
    <source>
        <strain evidence="2 3">JCM 13929</strain>
    </source>
</reference>
<dbReference type="SUPFAM" id="SSF53335">
    <property type="entry name" value="S-adenosyl-L-methionine-dependent methyltransferases"/>
    <property type="match status" value="1"/>
</dbReference>
<accession>A0ABN2ERZ2</accession>
<keyword evidence="2" id="KW-0489">Methyltransferase</keyword>
<evidence type="ECO:0000259" key="1">
    <source>
        <dbReference type="Pfam" id="PF08241"/>
    </source>
</evidence>
<name>A0ABN2ERZ2_9ACTN</name>
<dbReference type="CDD" id="cd02440">
    <property type="entry name" value="AdoMet_MTases"/>
    <property type="match status" value="1"/>
</dbReference>
<dbReference type="InterPro" id="IPR013216">
    <property type="entry name" value="Methyltransf_11"/>
</dbReference>
<dbReference type="Pfam" id="PF08241">
    <property type="entry name" value="Methyltransf_11"/>
    <property type="match status" value="1"/>
</dbReference>
<organism evidence="2 3">
    <name type="scientific">Nonomuraea maheshkhaliensis</name>
    <dbReference type="NCBI Taxonomy" id="419590"/>
    <lineage>
        <taxon>Bacteria</taxon>
        <taxon>Bacillati</taxon>
        <taxon>Actinomycetota</taxon>
        <taxon>Actinomycetes</taxon>
        <taxon>Streptosporangiales</taxon>
        <taxon>Streptosporangiaceae</taxon>
        <taxon>Nonomuraea</taxon>
    </lineage>
</organism>
<dbReference type="PANTHER" id="PTHR45036:SF1">
    <property type="entry name" value="METHYLTRANSFERASE LIKE 7A"/>
    <property type="match status" value="1"/>
</dbReference>
<evidence type="ECO:0000313" key="2">
    <source>
        <dbReference type="EMBL" id="GAA1613556.1"/>
    </source>
</evidence>
<gene>
    <name evidence="2" type="ORF">GCM10009733_007070</name>
</gene>
<dbReference type="InterPro" id="IPR029063">
    <property type="entry name" value="SAM-dependent_MTases_sf"/>
</dbReference>
<dbReference type="EMBL" id="BAAAMU010000003">
    <property type="protein sequence ID" value="GAA1613556.1"/>
    <property type="molecule type" value="Genomic_DNA"/>
</dbReference>
<dbReference type="Gene3D" id="3.40.50.150">
    <property type="entry name" value="Vaccinia Virus protein VP39"/>
    <property type="match status" value="1"/>
</dbReference>
<dbReference type="Proteomes" id="UP001500064">
    <property type="component" value="Unassembled WGS sequence"/>
</dbReference>
<proteinExistence type="predicted"/>
<dbReference type="InterPro" id="IPR052356">
    <property type="entry name" value="Thiol_S-MT"/>
</dbReference>
<keyword evidence="2" id="KW-0808">Transferase</keyword>
<dbReference type="GO" id="GO:0032259">
    <property type="term" value="P:methylation"/>
    <property type="evidence" value="ECO:0007669"/>
    <property type="project" value="UniProtKB-KW"/>
</dbReference>
<dbReference type="GO" id="GO:0008168">
    <property type="term" value="F:methyltransferase activity"/>
    <property type="evidence" value="ECO:0007669"/>
    <property type="project" value="UniProtKB-KW"/>
</dbReference>
<evidence type="ECO:0000313" key="3">
    <source>
        <dbReference type="Proteomes" id="UP001500064"/>
    </source>
</evidence>